<accession>A0A9D7XRN5</accession>
<gene>
    <name evidence="1" type="ORF">IPP15_00540</name>
</gene>
<dbReference type="EMBL" id="JADKGY010000001">
    <property type="protein sequence ID" value="MBK9980907.1"/>
    <property type="molecule type" value="Genomic_DNA"/>
</dbReference>
<dbReference type="PROSITE" id="PS51257">
    <property type="entry name" value="PROKAR_LIPOPROTEIN"/>
    <property type="match status" value="1"/>
</dbReference>
<name>A0A9D7XRN5_9BACT</name>
<evidence type="ECO:0000313" key="1">
    <source>
        <dbReference type="EMBL" id="MBK9980907.1"/>
    </source>
</evidence>
<dbReference type="Proteomes" id="UP000808337">
    <property type="component" value="Unassembled WGS sequence"/>
</dbReference>
<dbReference type="Pfam" id="PF14054">
    <property type="entry name" value="DUF4249"/>
    <property type="match status" value="1"/>
</dbReference>
<dbReference type="AlphaFoldDB" id="A0A9D7XRN5"/>
<sequence length="385" mass="44078">MRRIDIFLYMMWIVVLSTSCIKNFEPDILTSDAKKYVVTGQVAAGDSLQRVNVSLTSPINEPEYIPVPGCEVNIYDDKGHQFSLNDAGKGDYTVVIDPVFFAPGVSFKVEIKTPAGDMLVSDYDSLTQVPPIDSIYYQRKDIERSEPGDFLMGIQFYVDLKGTETSSRYFRWEEFETWEYHADYPLEWYYDGTVHHVFPPDFSRKVCWTTRKLPDIFTLSTNTLEANRYDLFPLHFVGNKSSRLAYGYSLLTKQYSLSEKGYNYWEQLRANSDPEGGLYEKQPLAVKGNMHNLTHPEFDVLGYFGATSVVSQRMFIKDVPDLPLDFDTYCNPLALRRGLREIDPSDYPGYLLGTEFGYALVLLNPECINCLLLGGSNVKPSFWPF</sequence>
<reference evidence="1 2" key="1">
    <citation type="submission" date="2020-10" db="EMBL/GenBank/DDBJ databases">
        <title>Connecting structure to function with the recovery of over 1000 high-quality activated sludge metagenome-assembled genomes encoding full-length rRNA genes using long-read sequencing.</title>
        <authorList>
            <person name="Singleton C.M."/>
            <person name="Petriglieri F."/>
            <person name="Kristensen J.M."/>
            <person name="Kirkegaard R.H."/>
            <person name="Michaelsen T.Y."/>
            <person name="Andersen M.H."/>
            <person name="Karst S.M."/>
            <person name="Dueholm M.S."/>
            <person name="Nielsen P.H."/>
            <person name="Albertsen M."/>
        </authorList>
    </citation>
    <scope>NUCLEOTIDE SEQUENCE [LARGE SCALE GENOMIC DNA]</scope>
    <source>
        <strain evidence="1">Ribe_18-Q3-R11-54_MAXAC.273</strain>
    </source>
</reference>
<protein>
    <submittedName>
        <fullName evidence="1">DUF4249 domain-containing protein</fullName>
    </submittedName>
</protein>
<evidence type="ECO:0000313" key="2">
    <source>
        <dbReference type="Proteomes" id="UP000808337"/>
    </source>
</evidence>
<organism evidence="1 2">
    <name type="scientific">Candidatus Opimibacter skivensis</name>
    <dbReference type="NCBI Taxonomy" id="2982028"/>
    <lineage>
        <taxon>Bacteria</taxon>
        <taxon>Pseudomonadati</taxon>
        <taxon>Bacteroidota</taxon>
        <taxon>Saprospiria</taxon>
        <taxon>Saprospirales</taxon>
        <taxon>Saprospiraceae</taxon>
        <taxon>Candidatus Opimibacter</taxon>
    </lineage>
</organism>
<comment type="caution">
    <text evidence="1">The sequence shown here is derived from an EMBL/GenBank/DDBJ whole genome shotgun (WGS) entry which is preliminary data.</text>
</comment>
<proteinExistence type="predicted"/>
<dbReference type="InterPro" id="IPR025345">
    <property type="entry name" value="DUF4249"/>
</dbReference>